<evidence type="ECO:0000313" key="7">
    <source>
        <dbReference type="Proteomes" id="UP001228171"/>
    </source>
</evidence>
<feature type="coiled-coil region" evidence="3">
    <location>
        <begin position="371"/>
        <end position="433"/>
    </location>
</feature>
<dbReference type="EMBL" id="JAVAJI010000038">
    <property type="protein sequence ID" value="MDP4546114.1"/>
    <property type="molecule type" value="Genomic_DNA"/>
</dbReference>
<dbReference type="InterPro" id="IPR005053">
    <property type="entry name" value="MobA_MobL"/>
</dbReference>
<dbReference type="Gene3D" id="3.30.930.30">
    <property type="match status" value="1"/>
</dbReference>
<evidence type="ECO:0000313" key="6">
    <source>
        <dbReference type="EMBL" id="MDP4546114.1"/>
    </source>
</evidence>
<feature type="region of interest" description="Disordered" evidence="4">
    <location>
        <begin position="311"/>
        <end position="342"/>
    </location>
</feature>
<dbReference type="RefSeq" id="WP_305936168.1">
    <property type="nucleotide sequence ID" value="NZ_JAVAJI010000038.1"/>
</dbReference>
<comment type="caution">
    <text evidence="6">The sequence shown here is derived from an EMBL/GenBank/DDBJ whole genome shotgun (WGS) entry which is preliminary data.</text>
</comment>
<keyword evidence="2" id="KW-0184">Conjugation</keyword>
<dbReference type="Proteomes" id="UP001228171">
    <property type="component" value="Unassembled WGS sequence"/>
</dbReference>
<keyword evidence="3" id="KW-0175">Coiled coil</keyword>
<evidence type="ECO:0000256" key="3">
    <source>
        <dbReference type="SAM" id="Coils"/>
    </source>
</evidence>
<comment type="similarity">
    <text evidence="1">Belongs to the MobA/MobL family.</text>
</comment>
<evidence type="ECO:0000256" key="4">
    <source>
        <dbReference type="SAM" id="MobiDB-lite"/>
    </source>
</evidence>
<evidence type="ECO:0000256" key="2">
    <source>
        <dbReference type="ARBA" id="ARBA00022971"/>
    </source>
</evidence>
<evidence type="ECO:0000259" key="5">
    <source>
        <dbReference type="Pfam" id="PF03389"/>
    </source>
</evidence>
<dbReference type="Pfam" id="PF03389">
    <property type="entry name" value="MobA_MobL"/>
    <property type="match status" value="1"/>
</dbReference>
<reference evidence="6 7" key="1">
    <citation type="submission" date="2023-08" db="EMBL/GenBank/DDBJ databases">
        <authorList>
            <person name="Kumar R."/>
        </authorList>
    </citation>
    <scope>NUCLEOTIDE SEQUENCE [LARGE SCALE GENOMIC DNA]</scope>
    <source>
        <strain evidence="6 7">LUR13</strain>
    </source>
</reference>
<organism evidence="6 7">
    <name type="scientific">Psychrobacter faecalis</name>
    <dbReference type="NCBI Taxonomy" id="180588"/>
    <lineage>
        <taxon>Bacteria</taxon>
        <taxon>Pseudomonadati</taxon>
        <taxon>Pseudomonadota</taxon>
        <taxon>Gammaproteobacteria</taxon>
        <taxon>Moraxellales</taxon>
        <taxon>Moraxellaceae</taxon>
        <taxon>Psychrobacter</taxon>
    </lineage>
</organism>
<name>A0ABT9HK20_9GAMM</name>
<feature type="domain" description="MobA/MobL protein" evidence="5">
    <location>
        <begin position="17"/>
        <end position="239"/>
    </location>
</feature>
<gene>
    <name evidence="6" type="ORF">Q8P09_13625</name>
</gene>
<evidence type="ECO:0000256" key="1">
    <source>
        <dbReference type="ARBA" id="ARBA00010873"/>
    </source>
</evidence>
<proteinExistence type="inferred from homology"/>
<keyword evidence="7" id="KW-1185">Reference proteome</keyword>
<protein>
    <submittedName>
        <fullName evidence="6">MobA/MobL family protein</fullName>
    </submittedName>
</protein>
<accession>A0ABT9HK20</accession>
<sequence>MAIFIASTKSISRGKGQSAVASASYRAGVELEDKRYGKTHDYSKKHGVMSADIILPTALAATGADIDRSDLWNKAEFAEKRKDARVAREWLVNLPYELSAEDRKELAHSFAQTLADRYGTIADCAIHEPTQKEIDRGADPRNYHAHIMFTTRTAELDENNEITLTDKATIELSDKKRRSLSMERVSHEIKDVRQLWEQIANEKLAEHDHKLIDSRSYAAQGIDIEPQLKMGSVATKLERDKYERELRKAEQAKAEGKHYEIDKTPATQLGTINEIINERNELVWGVALTKNQIVNDAADAIILNGHKIKDIEHSTSPPSRTTVADEPIKKSEPAPAPKPKAPTLDAVAKAMAMAQGIKSKRADEQKQKEVALEQQRQCELAEQQKREQAERERIEQARADRARQLALENKQFLDDKKALYASVMEQLEQHTQKGIDPNSKTGKLILAISVANEVMHSFNQYTDNPDTTQRQRELASNERGALTDLVSDKSQQALNEIKNLHYTSERKTHTAALQDVLTEFIDNHSQNIEKNQQQALQSAQKEITDYSNEINRSRSYGLGR</sequence>